<dbReference type="InterPro" id="IPR050808">
    <property type="entry name" value="Phage_Integrase"/>
</dbReference>
<dbReference type="InterPro" id="IPR010998">
    <property type="entry name" value="Integrase_recombinase_N"/>
</dbReference>
<keyword evidence="4" id="KW-0233">DNA recombination</keyword>
<gene>
    <name evidence="6" type="ORF">MMG00_12310</name>
</gene>
<dbReference type="SUPFAM" id="SSF56349">
    <property type="entry name" value="DNA breaking-rejoining enzymes"/>
    <property type="match status" value="1"/>
</dbReference>
<dbReference type="PANTHER" id="PTHR30629:SF2">
    <property type="entry name" value="PROPHAGE INTEGRASE INTS-RELATED"/>
    <property type="match status" value="1"/>
</dbReference>
<evidence type="ECO:0000256" key="1">
    <source>
        <dbReference type="ARBA" id="ARBA00008857"/>
    </source>
</evidence>
<protein>
    <submittedName>
        <fullName evidence="6">Integrase arm-type DNA-binding domain-containing protein</fullName>
    </submittedName>
</protein>
<evidence type="ECO:0000256" key="2">
    <source>
        <dbReference type="ARBA" id="ARBA00022908"/>
    </source>
</evidence>
<evidence type="ECO:0000256" key="3">
    <source>
        <dbReference type="ARBA" id="ARBA00023125"/>
    </source>
</evidence>
<dbReference type="InterPro" id="IPR038488">
    <property type="entry name" value="Integrase_DNA-bd_sf"/>
</dbReference>
<name>A0ABY3WZD1_9GAMM</name>
<comment type="similarity">
    <text evidence="1">Belongs to the 'phage' integrase family.</text>
</comment>
<dbReference type="CDD" id="cd00801">
    <property type="entry name" value="INT_P4_C"/>
    <property type="match status" value="1"/>
</dbReference>
<keyword evidence="2" id="KW-0229">DNA integration</keyword>
<dbReference type="InterPro" id="IPR053876">
    <property type="entry name" value="Phage_int_M"/>
</dbReference>
<evidence type="ECO:0000259" key="5">
    <source>
        <dbReference type="PROSITE" id="PS51898"/>
    </source>
</evidence>
<dbReference type="InterPro" id="IPR025166">
    <property type="entry name" value="Integrase_DNA_bind_dom"/>
</dbReference>
<dbReference type="InterPro" id="IPR011010">
    <property type="entry name" value="DNA_brk_join_enz"/>
</dbReference>
<dbReference type="Gene3D" id="1.10.443.10">
    <property type="entry name" value="Intergrase catalytic core"/>
    <property type="match status" value="1"/>
</dbReference>
<dbReference type="Gene3D" id="1.10.150.130">
    <property type="match status" value="1"/>
</dbReference>
<evidence type="ECO:0000313" key="6">
    <source>
        <dbReference type="EMBL" id="UNM95969.1"/>
    </source>
</evidence>
<dbReference type="EMBL" id="CP093379">
    <property type="protein sequence ID" value="UNM95969.1"/>
    <property type="molecule type" value="Genomic_DNA"/>
</dbReference>
<keyword evidence="7" id="KW-1185">Reference proteome</keyword>
<dbReference type="RefSeq" id="WP_242148782.1">
    <property type="nucleotide sequence ID" value="NZ_CP093379.1"/>
</dbReference>
<reference evidence="6 7" key="1">
    <citation type="submission" date="2022-03" db="EMBL/GenBank/DDBJ databases">
        <title>Ignatzschineria rhizosphaerae HR5S32.</title>
        <authorList>
            <person name="Sun J.Q."/>
            <person name="Feng J.Y."/>
        </authorList>
    </citation>
    <scope>NUCLEOTIDE SEQUENCE [LARGE SCALE GENOMIC DNA]</scope>
    <source>
        <strain evidence="6 7">HR5S32</strain>
    </source>
</reference>
<accession>A0ABY3WZD1</accession>
<feature type="domain" description="Tyr recombinase" evidence="5">
    <location>
        <begin position="200"/>
        <end position="377"/>
    </location>
</feature>
<keyword evidence="3 6" id="KW-0238">DNA-binding</keyword>
<dbReference type="PROSITE" id="PS51898">
    <property type="entry name" value="TYR_RECOMBINASE"/>
    <property type="match status" value="1"/>
</dbReference>
<dbReference type="InterPro" id="IPR002104">
    <property type="entry name" value="Integrase_catalytic"/>
</dbReference>
<proteinExistence type="inferred from homology"/>
<evidence type="ECO:0000313" key="7">
    <source>
        <dbReference type="Proteomes" id="UP000829542"/>
    </source>
</evidence>
<dbReference type="Pfam" id="PF00589">
    <property type="entry name" value="Phage_integrase"/>
    <property type="match status" value="1"/>
</dbReference>
<dbReference type="GO" id="GO:0003677">
    <property type="term" value="F:DNA binding"/>
    <property type="evidence" value="ECO:0007669"/>
    <property type="project" value="UniProtKB-KW"/>
</dbReference>
<dbReference type="Pfam" id="PF22022">
    <property type="entry name" value="Phage_int_M"/>
    <property type="match status" value="1"/>
</dbReference>
<dbReference type="InterPro" id="IPR013762">
    <property type="entry name" value="Integrase-like_cat_sf"/>
</dbReference>
<organism evidence="6 7">
    <name type="scientific">Ignatzschineria rhizosphaerae</name>
    <dbReference type="NCBI Taxonomy" id="2923279"/>
    <lineage>
        <taxon>Bacteria</taxon>
        <taxon>Pseudomonadati</taxon>
        <taxon>Pseudomonadota</taxon>
        <taxon>Gammaproteobacteria</taxon>
        <taxon>Cardiobacteriales</taxon>
        <taxon>Ignatzschineriaceae</taxon>
        <taxon>Ignatzschineria</taxon>
    </lineage>
</organism>
<dbReference type="Pfam" id="PF13356">
    <property type="entry name" value="Arm-DNA-bind_3"/>
    <property type="match status" value="1"/>
</dbReference>
<sequence>MARRPRSLTNTEILKAKKKDKLYRLYDGDGLCLKITSAGNKIWEYRFKNPDTKKSDTIIIGDFPLTTLAEAREKHSELRKLVMSKQNPKTIHSGVNFIEAFHNWHDKWKEEVAEKTAKEAFHLISTYAFRMIGNMQIDNIETKDIDRVLMKVERSGNLSSLQRVKSYFSRVFQNAAKKGQVKYDPTHLISLSSYKKHVTKNHRSLSIYEIYKLVNYFKHSTAQGVTKRALELIFRNIARAQEVTNLEWDYVNENRGYFDLPASIIKTKKEHIVPLTRQTRNILKLQQNDSNFIFSTNSIDGHISRKTLLKTLATNNIDSSLHGIRHLASTVLNEASSNYRRMFDSDAIEMALAHSDKDNVRETYNKAEYLPQRRIMIQWWSDFIDLCTSRENNALALIWAGIDDAHPENNLNVPLLDIFPLPDGFDTTEKLWLSFKVISSKEVITFNDVIVEFDNLNKPQLLNIITENIKGLSSLEDAKISDINLHKEMKDSIHEFSIMNECFIDENGFVFEAPNPTSGKIIRFA</sequence>
<evidence type="ECO:0000256" key="4">
    <source>
        <dbReference type="ARBA" id="ARBA00023172"/>
    </source>
</evidence>
<dbReference type="PANTHER" id="PTHR30629">
    <property type="entry name" value="PROPHAGE INTEGRASE"/>
    <property type="match status" value="1"/>
</dbReference>
<dbReference type="Proteomes" id="UP000829542">
    <property type="component" value="Chromosome"/>
</dbReference>
<dbReference type="Gene3D" id="3.30.160.390">
    <property type="entry name" value="Integrase, DNA-binding domain"/>
    <property type="match status" value="1"/>
</dbReference>